<gene>
    <name evidence="2" type="ORF">HLI_02495</name>
</gene>
<keyword evidence="1" id="KW-0732">Signal</keyword>
<evidence type="ECO:0000313" key="3">
    <source>
        <dbReference type="Proteomes" id="UP000287756"/>
    </source>
</evidence>
<evidence type="ECO:0000256" key="1">
    <source>
        <dbReference type="SAM" id="SignalP"/>
    </source>
</evidence>
<reference evidence="2 3" key="1">
    <citation type="submission" date="2018-01" db="EMBL/GenBank/DDBJ databases">
        <title>The whole genome sequencing and assembly of Halobacillus litoralis ERB031 strain.</title>
        <authorList>
            <person name="Lee S.-J."/>
            <person name="Park M.-K."/>
            <person name="Kim J.-Y."/>
            <person name="Lee Y.-J."/>
            <person name="Yi H."/>
            <person name="Bahn Y.-S."/>
            <person name="Kim J.F."/>
            <person name="Lee D.-W."/>
        </authorList>
    </citation>
    <scope>NUCLEOTIDE SEQUENCE [LARGE SCALE GENOMIC DNA]</scope>
    <source>
        <strain evidence="2 3">ERB 031</strain>
    </source>
</reference>
<protein>
    <recommendedName>
        <fullName evidence="4">Small peptidoglycan-associated lipoprotein</fullName>
    </recommendedName>
</protein>
<feature type="signal peptide" evidence="1">
    <location>
        <begin position="1"/>
        <end position="22"/>
    </location>
</feature>
<dbReference type="EMBL" id="CP026118">
    <property type="protein sequence ID" value="QAS51154.1"/>
    <property type="molecule type" value="Genomic_DNA"/>
</dbReference>
<dbReference type="Proteomes" id="UP000287756">
    <property type="component" value="Chromosome"/>
</dbReference>
<accession>A0A410M8V0</accession>
<name>A0A410M8V0_9BACI</name>
<sequence length="125" mass="14288">MLNRILLAFVTILLLAGCFPQSEDVQVFTATPLDYELYLYTEPDKEEEAQNYLSALLDWKMKQNDGQKLEFKQTETNADDLKVSKDQLPVLVVKEKGKTLTTISGENPRKEILMTLENSITFAQK</sequence>
<dbReference type="OrthoDB" id="2967021at2"/>
<evidence type="ECO:0008006" key="4">
    <source>
        <dbReference type="Google" id="ProtNLM"/>
    </source>
</evidence>
<proteinExistence type="predicted"/>
<feature type="chain" id="PRO_5038884747" description="Small peptidoglycan-associated lipoprotein" evidence="1">
    <location>
        <begin position="23"/>
        <end position="125"/>
    </location>
</feature>
<organism evidence="2 3">
    <name type="scientific">Halobacillus litoralis</name>
    <dbReference type="NCBI Taxonomy" id="45668"/>
    <lineage>
        <taxon>Bacteria</taxon>
        <taxon>Bacillati</taxon>
        <taxon>Bacillota</taxon>
        <taxon>Bacilli</taxon>
        <taxon>Bacillales</taxon>
        <taxon>Bacillaceae</taxon>
        <taxon>Halobacillus</taxon>
    </lineage>
</organism>
<dbReference type="PROSITE" id="PS51257">
    <property type="entry name" value="PROKAR_LIPOPROTEIN"/>
    <property type="match status" value="1"/>
</dbReference>
<dbReference type="AlphaFoldDB" id="A0A410M8V0"/>
<evidence type="ECO:0000313" key="2">
    <source>
        <dbReference type="EMBL" id="QAS51154.1"/>
    </source>
</evidence>
<dbReference type="KEGG" id="hli:HLI_02495"/>
<dbReference type="RefSeq" id="WP_128522918.1">
    <property type="nucleotide sequence ID" value="NZ_CP026118.1"/>
</dbReference>